<reference evidence="1" key="2">
    <citation type="submission" date="2021-03" db="UniProtKB">
        <authorList>
            <consortium name="EnsemblPlants"/>
        </authorList>
    </citation>
    <scope>IDENTIFICATION</scope>
</reference>
<sequence length="119" mass="13599">MRFAFGKSSVRLDLERLITVYFTDLFATSSPTGFQGAIKGIGHVVSDEMNASLDKEPTEEEIKAALFQMHPNKAPRPDGIRAIFYQKFRHIVEHDIVNFVSKWWRGDRDLNNINNTCIA</sequence>
<accession>A0A803LPV9</accession>
<keyword evidence="2" id="KW-1185">Reference proteome</keyword>
<evidence type="ECO:0000313" key="1">
    <source>
        <dbReference type="EnsemblPlants" id="AUR62016988-RA:cds"/>
    </source>
</evidence>
<name>A0A803LPV9_CHEQI</name>
<dbReference type="EnsemblPlants" id="AUR62016988-RA">
    <property type="protein sequence ID" value="AUR62016988-RA:cds"/>
    <property type="gene ID" value="AUR62016988"/>
</dbReference>
<dbReference type="Gramene" id="AUR62016988-RA">
    <property type="protein sequence ID" value="AUR62016988-RA:cds"/>
    <property type="gene ID" value="AUR62016988"/>
</dbReference>
<evidence type="ECO:0000313" key="2">
    <source>
        <dbReference type="Proteomes" id="UP000596660"/>
    </source>
</evidence>
<dbReference type="AlphaFoldDB" id="A0A803LPV9"/>
<dbReference type="Proteomes" id="UP000596660">
    <property type="component" value="Unplaced"/>
</dbReference>
<protein>
    <submittedName>
        <fullName evidence="1">Uncharacterized protein</fullName>
    </submittedName>
</protein>
<reference evidence="1" key="1">
    <citation type="journal article" date="2017" name="Nature">
        <title>The genome of Chenopodium quinoa.</title>
        <authorList>
            <person name="Jarvis D.E."/>
            <person name="Ho Y.S."/>
            <person name="Lightfoot D.J."/>
            <person name="Schmoeckel S.M."/>
            <person name="Li B."/>
            <person name="Borm T.J.A."/>
            <person name="Ohyanagi H."/>
            <person name="Mineta K."/>
            <person name="Michell C.T."/>
            <person name="Saber N."/>
            <person name="Kharbatia N.M."/>
            <person name="Rupper R.R."/>
            <person name="Sharp A.R."/>
            <person name="Dally N."/>
            <person name="Boughton B.A."/>
            <person name="Woo Y.H."/>
            <person name="Gao G."/>
            <person name="Schijlen E.G.W.M."/>
            <person name="Guo X."/>
            <person name="Momin A.A."/>
            <person name="Negrao S."/>
            <person name="Al-Babili S."/>
            <person name="Gehring C."/>
            <person name="Roessner U."/>
            <person name="Jung C."/>
            <person name="Murphy K."/>
            <person name="Arold S.T."/>
            <person name="Gojobori T."/>
            <person name="van der Linden C.G."/>
            <person name="van Loo E.N."/>
            <person name="Jellen E.N."/>
            <person name="Maughan P.J."/>
            <person name="Tester M."/>
        </authorList>
    </citation>
    <scope>NUCLEOTIDE SEQUENCE [LARGE SCALE GENOMIC DNA]</scope>
    <source>
        <strain evidence="1">cv. PI 614886</strain>
    </source>
</reference>
<proteinExistence type="predicted"/>
<organism evidence="1 2">
    <name type="scientific">Chenopodium quinoa</name>
    <name type="common">Quinoa</name>
    <dbReference type="NCBI Taxonomy" id="63459"/>
    <lineage>
        <taxon>Eukaryota</taxon>
        <taxon>Viridiplantae</taxon>
        <taxon>Streptophyta</taxon>
        <taxon>Embryophyta</taxon>
        <taxon>Tracheophyta</taxon>
        <taxon>Spermatophyta</taxon>
        <taxon>Magnoliopsida</taxon>
        <taxon>eudicotyledons</taxon>
        <taxon>Gunneridae</taxon>
        <taxon>Pentapetalae</taxon>
        <taxon>Caryophyllales</taxon>
        <taxon>Chenopodiaceae</taxon>
        <taxon>Chenopodioideae</taxon>
        <taxon>Atripliceae</taxon>
        <taxon>Chenopodium</taxon>
    </lineage>
</organism>